<keyword evidence="3 6" id="KW-0812">Transmembrane</keyword>
<feature type="transmembrane region" description="Helical" evidence="6">
    <location>
        <begin position="245"/>
        <end position="266"/>
    </location>
</feature>
<organism evidence="7 8">
    <name type="scientific">Natrarchaeobius halalkaliphilus</name>
    <dbReference type="NCBI Taxonomy" id="1679091"/>
    <lineage>
        <taxon>Archaea</taxon>
        <taxon>Methanobacteriati</taxon>
        <taxon>Methanobacteriota</taxon>
        <taxon>Stenosarchaea group</taxon>
        <taxon>Halobacteria</taxon>
        <taxon>Halobacteriales</taxon>
        <taxon>Natrialbaceae</taxon>
        <taxon>Natrarchaeobius</taxon>
    </lineage>
</organism>
<dbReference type="GO" id="GO:0015658">
    <property type="term" value="F:branched-chain amino acid transmembrane transporter activity"/>
    <property type="evidence" value="ECO:0007669"/>
    <property type="project" value="InterPro"/>
</dbReference>
<accession>A0A3N6MSU0</accession>
<dbReference type="RefSeq" id="WP_124179026.1">
    <property type="nucleotide sequence ID" value="NZ_REFY01000005.1"/>
</dbReference>
<feature type="transmembrane region" description="Helical" evidence="6">
    <location>
        <begin position="29"/>
        <end position="46"/>
    </location>
</feature>
<evidence type="ECO:0000313" key="8">
    <source>
        <dbReference type="Proteomes" id="UP000273828"/>
    </source>
</evidence>
<feature type="transmembrane region" description="Helical" evidence="6">
    <location>
        <begin position="58"/>
        <end position="78"/>
    </location>
</feature>
<name>A0A3N6MSU0_9EURY</name>
<keyword evidence="2" id="KW-1003">Cell membrane</keyword>
<dbReference type="PANTHER" id="PTHR30482:SF17">
    <property type="entry name" value="ABC TRANSPORTER ATP-BINDING PROTEIN"/>
    <property type="match status" value="1"/>
</dbReference>
<dbReference type="OrthoDB" id="43815at2157"/>
<sequence length="361" mass="39535">MSQETVSEQVDEAPLFSWESWDRIKYSEGFVFAATTAFVLLWSWLFSRAPITSELGGYHSLATTMLIWGIFALGFNLLLGQTGLLSFGHAMFWGGGGYAAAIFAIHISGDPILVLVVGTLFTLLLAVVTGVIALRLHAVYFAIITLAMGQLLYYLATSPLRPITGGRNGLTGVQIEQLFGIAYLQEPLPGVFGELWVNYEYLFIALVFVLVVVFVNRVRKSPYGLIFRAIRENERRTSFVGLNVWRYKFAAFLMSAGIAGLAGSLYTIESQFAGLSSLYWFTSGEVVIMSVLGGVGSLFGPVLGAILYLYFEGVVDGVAIIGRYWLLMLAVVFTAIVWAYPDGIWGMIKSGGAKVRAKLET</sequence>
<dbReference type="PANTHER" id="PTHR30482">
    <property type="entry name" value="HIGH-AFFINITY BRANCHED-CHAIN AMINO ACID TRANSPORT SYSTEM PERMEASE"/>
    <property type="match status" value="1"/>
</dbReference>
<dbReference type="EMBL" id="REFY01000005">
    <property type="protein sequence ID" value="RQG87825.1"/>
    <property type="molecule type" value="Genomic_DNA"/>
</dbReference>
<evidence type="ECO:0000256" key="6">
    <source>
        <dbReference type="SAM" id="Phobius"/>
    </source>
</evidence>
<evidence type="ECO:0000256" key="4">
    <source>
        <dbReference type="ARBA" id="ARBA00022989"/>
    </source>
</evidence>
<dbReference type="Pfam" id="PF02653">
    <property type="entry name" value="BPD_transp_2"/>
    <property type="match status" value="1"/>
</dbReference>
<dbReference type="InterPro" id="IPR001851">
    <property type="entry name" value="ABC_transp_permease"/>
</dbReference>
<dbReference type="Proteomes" id="UP000273828">
    <property type="component" value="Unassembled WGS sequence"/>
</dbReference>
<evidence type="ECO:0000256" key="1">
    <source>
        <dbReference type="ARBA" id="ARBA00004651"/>
    </source>
</evidence>
<feature type="transmembrane region" description="Helical" evidence="6">
    <location>
        <begin position="90"/>
        <end position="107"/>
    </location>
</feature>
<dbReference type="GO" id="GO:0005886">
    <property type="term" value="C:plasma membrane"/>
    <property type="evidence" value="ECO:0007669"/>
    <property type="project" value="UniProtKB-SubCell"/>
</dbReference>
<evidence type="ECO:0000313" key="7">
    <source>
        <dbReference type="EMBL" id="RQG87825.1"/>
    </source>
</evidence>
<feature type="transmembrane region" description="Helical" evidence="6">
    <location>
        <begin position="323"/>
        <end position="340"/>
    </location>
</feature>
<feature type="transmembrane region" description="Helical" evidence="6">
    <location>
        <begin position="201"/>
        <end position="218"/>
    </location>
</feature>
<keyword evidence="4 6" id="KW-1133">Transmembrane helix</keyword>
<keyword evidence="5 6" id="KW-0472">Membrane</keyword>
<protein>
    <submittedName>
        <fullName evidence="7">Branched-chain amino acid ABC transporter permease</fullName>
    </submittedName>
</protein>
<gene>
    <name evidence="7" type="ORF">EA462_13225</name>
</gene>
<feature type="transmembrane region" description="Helical" evidence="6">
    <location>
        <begin position="113"/>
        <end position="134"/>
    </location>
</feature>
<dbReference type="AlphaFoldDB" id="A0A3N6MSU0"/>
<comment type="subcellular location">
    <subcellularLocation>
        <location evidence="1">Cell membrane</location>
        <topology evidence="1">Multi-pass membrane protein</topology>
    </subcellularLocation>
</comment>
<feature type="transmembrane region" description="Helical" evidence="6">
    <location>
        <begin position="139"/>
        <end position="156"/>
    </location>
</feature>
<evidence type="ECO:0000256" key="2">
    <source>
        <dbReference type="ARBA" id="ARBA00022475"/>
    </source>
</evidence>
<keyword evidence="8" id="KW-1185">Reference proteome</keyword>
<feature type="transmembrane region" description="Helical" evidence="6">
    <location>
        <begin position="286"/>
        <end position="311"/>
    </location>
</feature>
<evidence type="ECO:0000256" key="3">
    <source>
        <dbReference type="ARBA" id="ARBA00022692"/>
    </source>
</evidence>
<dbReference type="InterPro" id="IPR043428">
    <property type="entry name" value="LivM-like"/>
</dbReference>
<proteinExistence type="predicted"/>
<reference evidence="7 8" key="1">
    <citation type="submission" date="2018-10" db="EMBL/GenBank/DDBJ databases">
        <title>Natrarchaeobius chitinivorans gen. nov., sp. nov., and Natrarchaeobius haloalkaliphilus sp. nov., alkaliphilic, chitin-utilizing haloarchaea from hypersaline alkaline lakes.</title>
        <authorList>
            <person name="Sorokin D.Y."/>
            <person name="Elcheninov A.G."/>
            <person name="Kostrikina N.A."/>
            <person name="Bale N.J."/>
            <person name="Sinninghe Damste J.S."/>
            <person name="Khijniak T.V."/>
            <person name="Kublanov I.V."/>
            <person name="Toshchakov S.V."/>
        </authorList>
    </citation>
    <scope>NUCLEOTIDE SEQUENCE [LARGE SCALE GENOMIC DNA]</scope>
    <source>
        <strain evidence="7 8">AArcht-Sl</strain>
    </source>
</reference>
<evidence type="ECO:0000256" key="5">
    <source>
        <dbReference type="ARBA" id="ARBA00023136"/>
    </source>
</evidence>
<comment type="caution">
    <text evidence="7">The sequence shown here is derived from an EMBL/GenBank/DDBJ whole genome shotgun (WGS) entry which is preliminary data.</text>
</comment>
<dbReference type="CDD" id="cd06581">
    <property type="entry name" value="TM_PBP1_LivM_like"/>
    <property type="match status" value="1"/>
</dbReference>